<dbReference type="PANTHER" id="PTHR44542">
    <property type="entry name" value="THIOSULFATE SULFURTRANSFERASE 18"/>
    <property type="match status" value="1"/>
</dbReference>
<dbReference type="Proteomes" id="UP000650524">
    <property type="component" value="Unassembled WGS sequence"/>
</dbReference>
<comment type="caution">
    <text evidence="3">The sequence shown here is derived from an EMBL/GenBank/DDBJ whole genome shotgun (WGS) entry which is preliminary data.</text>
</comment>
<sequence>MNRKILLAVCLIVGLVFLSSSAGFAEEPKKILCLEAYDMLNTVPDTYLIDVRTRAEYQLVGHPINAYLFPYMFMKNKLRKEKDGKYGYGINVKNKAFTEEIGKVFKKTDNLLIISRDGTRSALAAKELIKAGFKKAYDVKNGFEGPEFPFFEDSNKQKFYRQLAKRNKIHGFNHRRHYGWQWWGLPWTYEIDPKFIYPPDLKPSKRKK</sequence>
<organism evidence="3 4">
    <name type="scientific">Candidatus Desulfacyla euxinica</name>
    <dbReference type="NCBI Taxonomy" id="2841693"/>
    <lineage>
        <taxon>Bacteria</taxon>
        <taxon>Deltaproteobacteria</taxon>
        <taxon>Candidatus Desulfacyla</taxon>
    </lineage>
</organism>
<feature type="chain" id="PRO_5035264717" description="Rhodanese domain-containing protein" evidence="1">
    <location>
        <begin position="26"/>
        <end position="208"/>
    </location>
</feature>
<gene>
    <name evidence="3" type="ORF">H8E19_06190</name>
</gene>
<dbReference type="PROSITE" id="PS50206">
    <property type="entry name" value="RHODANESE_3"/>
    <property type="match status" value="1"/>
</dbReference>
<dbReference type="GO" id="GO:0003824">
    <property type="term" value="F:catalytic activity"/>
    <property type="evidence" value="ECO:0007669"/>
    <property type="project" value="InterPro"/>
</dbReference>
<dbReference type="SMART" id="SM00450">
    <property type="entry name" value="RHOD"/>
    <property type="match status" value="1"/>
</dbReference>
<dbReference type="InterPro" id="IPR001763">
    <property type="entry name" value="Rhodanese-like_dom"/>
</dbReference>
<evidence type="ECO:0000313" key="3">
    <source>
        <dbReference type="EMBL" id="MBC8176978.1"/>
    </source>
</evidence>
<proteinExistence type="predicted"/>
<keyword evidence="1" id="KW-0732">Signal</keyword>
<evidence type="ECO:0000313" key="4">
    <source>
        <dbReference type="Proteomes" id="UP000650524"/>
    </source>
</evidence>
<dbReference type="Pfam" id="PF00581">
    <property type="entry name" value="Rhodanese"/>
    <property type="match status" value="1"/>
</dbReference>
<feature type="signal peptide" evidence="1">
    <location>
        <begin position="1"/>
        <end position="25"/>
    </location>
</feature>
<dbReference type="EMBL" id="JACNJD010000178">
    <property type="protein sequence ID" value="MBC8176978.1"/>
    <property type="molecule type" value="Genomic_DNA"/>
</dbReference>
<accession>A0A8J6T7Y8</accession>
<dbReference type="InterPro" id="IPR044684">
    <property type="entry name" value="STR17/STR18/HARC1-like"/>
</dbReference>
<dbReference type="Gene3D" id="3.40.250.10">
    <property type="entry name" value="Rhodanese-like domain"/>
    <property type="match status" value="1"/>
</dbReference>
<feature type="domain" description="Rhodanese" evidence="2">
    <location>
        <begin position="42"/>
        <end position="152"/>
    </location>
</feature>
<reference evidence="3 4" key="1">
    <citation type="submission" date="2020-08" db="EMBL/GenBank/DDBJ databases">
        <title>Bridging the membrane lipid divide: bacteria of the FCB group superphylum have the potential to synthesize archaeal ether lipids.</title>
        <authorList>
            <person name="Villanueva L."/>
            <person name="Von Meijenfeldt F.A.B."/>
            <person name="Westbye A.B."/>
            <person name="Yadav S."/>
            <person name="Hopmans E.C."/>
            <person name="Dutilh B.E."/>
            <person name="Sinninghe Damste J.S."/>
        </authorList>
    </citation>
    <scope>NUCLEOTIDE SEQUENCE [LARGE SCALE GENOMIC DNA]</scope>
    <source>
        <strain evidence="3">NIOZ-UU27</strain>
    </source>
</reference>
<dbReference type="SUPFAM" id="SSF52821">
    <property type="entry name" value="Rhodanese/Cell cycle control phosphatase"/>
    <property type="match status" value="1"/>
</dbReference>
<evidence type="ECO:0000259" key="2">
    <source>
        <dbReference type="PROSITE" id="PS50206"/>
    </source>
</evidence>
<name>A0A8J6T7Y8_9DELT</name>
<dbReference type="PANTHER" id="PTHR44542:SF14">
    <property type="entry name" value="PROTEIN HIGH ARSENIC CONTENT 1, MITOCHONDRIAL-RELATED"/>
    <property type="match status" value="1"/>
</dbReference>
<dbReference type="InterPro" id="IPR036873">
    <property type="entry name" value="Rhodanese-like_dom_sf"/>
</dbReference>
<evidence type="ECO:0000256" key="1">
    <source>
        <dbReference type="SAM" id="SignalP"/>
    </source>
</evidence>
<protein>
    <recommendedName>
        <fullName evidence="2">Rhodanese domain-containing protein</fullName>
    </recommendedName>
</protein>
<dbReference type="AlphaFoldDB" id="A0A8J6T7Y8"/>